<evidence type="ECO:0000256" key="1">
    <source>
        <dbReference type="SAM" id="SignalP"/>
    </source>
</evidence>
<name>A0AA41QIZ9_9MICO</name>
<keyword evidence="3" id="KW-1185">Reference proteome</keyword>
<reference evidence="2" key="1">
    <citation type="submission" date="2022-01" db="EMBL/GenBank/DDBJ databases">
        <title>Antribacter sp. nov., isolated from Guizhou of China.</title>
        <authorList>
            <person name="Chengliang C."/>
            <person name="Ya Z."/>
        </authorList>
    </citation>
    <scope>NUCLEOTIDE SEQUENCE</scope>
    <source>
        <strain evidence="2">KLBMP 9083</strain>
    </source>
</reference>
<evidence type="ECO:0000313" key="2">
    <source>
        <dbReference type="EMBL" id="MCF4123102.1"/>
    </source>
</evidence>
<dbReference type="EMBL" id="JAKGSG010000054">
    <property type="protein sequence ID" value="MCF4123102.1"/>
    <property type="molecule type" value="Genomic_DNA"/>
</dbReference>
<organism evidence="2 3">
    <name type="scientific">Antribacter soli</name>
    <dbReference type="NCBI Taxonomy" id="2910976"/>
    <lineage>
        <taxon>Bacteria</taxon>
        <taxon>Bacillati</taxon>
        <taxon>Actinomycetota</taxon>
        <taxon>Actinomycetes</taxon>
        <taxon>Micrococcales</taxon>
        <taxon>Promicromonosporaceae</taxon>
        <taxon>Antribacter</taxon>
    </lineage>
</organism>
<dbReference type="AlphaFoldDB" id="A0AA41QIZ9"/>
<protein>
    <submittedName>
        <fullName evidence="2">Uncharacterized protein</fullName>
    </submittedName>
</protein>
<feature type="chain" id="PRO_5041351410" evidence="1">
    <location>
        <begin position="29"/>
        <end position="138"/>
    </location>
</feature>
<evidence type="ECO:0000313" key="3">
    <source>
        <dbReference type="Proteomes" id="UP001165405"/>
    </source>
</evidence>
<comment type="caution">
    <text evidence="2">The sequence shown here is derived from an EMBL/GenBank/DDBJ whole genome shotgun (WGS) entry which is preliminary data.</text>
</comment>
<accession>A0AA41QIZ9</accession>
<dbReference type="RefSeq" id="WP_236090911.1">
    <property type="nucleotide sequence ID" value="NZ_JAKGSG010000054.1"/>
</dbReference>
<dbReference type="Proteomes" id="UP001165405">
    <property type="component" value="Unassembled WGS sequence"/>
</dbReference>
<proteinExistence type="predicted"/>
<sequence>MKRVFKTRLGVRLGVPAVASVAVLAAFAAPAQATIHPIVQSVSCAAAAAWANTAVADPAGQTPEGFAGEIVSVSPPFLTVAFPEPLEFDQSDFRALIATGFVDEILLDADGNVTALVVDLRDVPKAASGQGGAHCANA</sequence>
<keyword evidence="1" id="KW-0732">Signal</keyword>
<feature type="signal peptide" evidence="1">
    <location>
        <begin position="1"/>
        <end position="28"/>
    </location>
</feature>
<gene>
    <name evidence="2" type="ORF">L1785_19195</name>
</gene>